<evidence type="ECO:0000256" key="7">
    <source>
        <dbReference type="ARBA" id="ARBA00023027"/>
    </source>
</evidence>
<dbReference type="GO" id="GO:0005730">
    <property type="term" value="C:nucleolus"/>
    <property type="evidence" value="ECO:0007669"/>
    <property type="project" value="TreeGrafter"/>
</dbReference>
<dbReference type="GO" id="GO:0070212">
    <property type="term" value="P:protein poly-ADP-ribosylation"/>
    <property type="evidence" value="ECO:0007669"/>
    <property type="project" value="TreeGrafter"/>
</dbReference>
<keyword evidence="3" id="KW-0479">Metal-binding</keyword>
<proteinExistence type="predicted"/>
<dbReference type="Pfam" id="PF00644">
    <property type="entry name" value="PARP"/>
    <property type="match status" value="1"/>
</dbReference>
<dbReference type="Gene3D" id="3.90.228.10">
    <property type="match status" value="1"/>
</dbReference>
<feature type="domain" description="PARP catalytic" evidence="11">
    <location>
        <begin position="1276"/>
        <end position="1489"/>
    </location>
</feature>
<keyword evidence="1 9" id="KW-0328">Glycosyltransferase</keyword>
<evidence type="ECO:0000256" key="10">
    <source>
        <dbReference type="SAM" id="MobiDB-lite"/>
    </source>
</evidence>
<dbReference type="EMBL" id="LNIX01000008">
    <property type="protein sequence ID" value="OXA51055.1"/>
    <property type="molecule type" value="Genomic_DNA"/>
</dbReference>
<protein>
    <recommendedName>
        <fullName evidence="9">Poly [ADP-ribose] polymerase</fullName>
        <shortName evidence="9">PARP</shortName>
        <ecNumber evidence="9">2.4.2.-</ecNumber>
    </recommendedName>
</protein>
<evidence type="ECO:0000256" key="2">
    <source>
        <dbReference type="ARBA" id="ARBA00022679"/>
    </source>
</evidence>
<keyword evidence="5" id="KW-0863">Zinc-finger</keyword>
<organism evidence="12 13">
    <name type="scientific">Folsomia candida</name>
    <name type="common">Springtail</name>
    <dbReference type="NCBI Taxonomy" id="158441"/>
    <lineage>
        <taxon>Eukaryota</taxon>
        <taxon>Metazoa</taxon>
        <taxon>Ecdysozoa</taxon>
        <taxon>Arthropoda</taxon>
        <taxon>Hexapoda</taxon>
        <taxon>Collembola</taxon>
        <taxon>Entomobryomorpha</taxon>
        <taxon>Isotomoidea</taxon>
        <taxon>Isotomidae</taxon>
        <taxon>Proisotominae</taxon>
        <taxon>Folsomia</taxon>
    </lineage>
</organism>
<keyword evidence="4" id="KW-0677">Repeat</keyword>
<dbReference type="GO" id="GO:0003950">
    <property type="term" value="F:NAD+ poly-ADP-ribosyltransferase activity"/>
    <property type="evidence" value="ECO:0007669"/>
    <property type="project" value="UniProtKB-UniRule"/>
</dbReference>
<keyword evidence="13" id="KW-1185">Reference proteome</keyword>
<dbReference type="InterPro" id="IPR000967">
    <property type="entry name" value="Znf_NFX1"/>
</dbReference>
<accession>A0A226DZY7</accession>
<sequence length="1489" mass="166980">MEGIANPGRGRGGGRGRGRGKGHGARIFANSSDIPPLLDYHHNYENYGNRGGGNIYNNRGGRHVPNNENYQQQEQHQAGGQGRGCGGNRWRNSKRGGHVVNSGKINVNHGIENNIEHHGEDHRHGFNENDHGKEVLPRSIPDHNENRKQFERKGPVFGFKRLHGFLSSPQHTVILSIKKDKLDWEDFLNSDQINPSNPRNNLHLIMQVLVEKVISGGGEPAPKIDICAPTIVENFRKSIVEQCLQIMMSQTPKKSAPPPLIRNLKGTFIEIDKSPETFLRNLVTYFVFVINFMLPKTIEFFPSLITNAIGAVSWLSKSNPGFNTSQILRDCRSLMHKLQLYSLDPHEQTDETDTCMDFQIGLKQVEDNVRSPPGSGGGLPKCNAILPCSHHCEKVSHTKDPGHQKYSCKKPCLISCLNDHPCRSVCFKKCPPCQVTMVKTLPQCGHAAEMLCCENPAEYVCKILMNRKLPCGHEADLACHLDPTEYTCKAKMSRILPCQEHQQILECHVDPGSQTCKINVEKKLPCGHWQNSECHLSPDVIKCKTKVQITLVDCGHTLDVPCIEQTNKKLLICRNPCSIRLSCDHSCPKICQHTSTDPVHSDVPCKKNCSRACKAGHQCSLIHKCDTPCPPCKTFVLRNLACGHQKELPCHVDPTQYKCIEPCTRRFPCSHTCENLCFEMCGPCTAVVEKYVPSCLHRILVTCSVQPTQAMCMQLVKPMNRSLCGHDVKVPCKIRNTVDAAQVTALCTEPCSDLLSTKLGGCGHPCKGTCSSCWQGRLHAKCGVECGRILICGDVCDFPCSNHGCPPCNKKCHMKCEHSECGEQCGTPCLDCNERCSWQCVHKRCTKFCRELCDRSPCDEPCRKLLRCGHPCVGFCGEPCPPHCRKCDSEQLTGFILSGREKDENSRFIFLPDCKHSIEVEGLTKHINSTTNQFGSKKCPRCHTRINYCRRFNNVIRAEVEDVIVERDILFGDYEAVKNIHRQVIEKLKCHDTREKLVRNFPIFYNHLVNQVVDIIPASISRIAQLGVFGQRGGNDMDSNERWIEKKVNEQVLKSISFLVGCAETGVEVLIQGRNASREKGSLTSELSAKLHTRYIDLFVNIQNRKLPLSRMEMRDISRELSRLSDLCDVYLGRSNPKYKDTNPRAFQFYVKALRIVEEQGPYLGLRKSELNILLKKLEEVLRHGLEISAAERQQILATFASTGQGTPGLWYKCRFGQYYEIVEEHGAGAALKCDKCDGQVDFDSENTTSTSTTLFRLRLSRDSDLSYQLLSRLTGTTERELRQMIFSTVLSSSSTHYQDMSTYFANTQCHNFNVRITNIFKIRRFDDVNCFGGGRANRKLLWHGTKLTNVGGILSRGFSRPSHGGQMFGTGTYFADRASKSIQYCGVSRASRGSKGYLFVCAVALGNSHIASSANHSFQAPPSGYDSIMGVGQSVPDVYGRRMYLDAEIPCGKTVQTTQSSSGLLYNEYIVYDMDRITIKFLLEFEIV</sequence>
<dbReference type="PANTHER" id="PTHR10459">
    <property type="entry name" value="DNA LIGASE"/>
    <property type="match status" value="1"/>
</dbReference>
<reference evidence="12 13" key="1">
    <citation type="submission" date="2015-12" db="EMBL/GenBank/DDBJ databases">
        <title>The genome of Folsomia candida.</title>
        <authorList>
            <person name="Faddeeva A."/>
            <person name="Derks M.F."/>
            <person name="Anvar Y."/>
            <person name="Smit S."/>
            <person name="Van Straalen N."/>
            <person name="Roelofs D."/>
        </authorList>
    </citation>
    <scope>NUCLEOTIDE SEQUENCE [LARGE SCALE GENOMIC DNA]</scope>
    <source>
        <strain evidence="12 13">VU population</strain>
        <tissue evidence="12">Whole body</tissue>
    </source>
</reference>
<dbReference type="GO" id="GO:1990404">
    <property type="term" value="F:NAD+-protein mono-ADP-ribosyltransferase activity"/>
    <property type="evidence" value="ECO:0007669"/>
    <property type="project" value="TreeGrafter"/>
</dbReference>
<evidence type="ECO:0000256" key="4">
    <source>
        <dbReference type="ARBA" id="ARBA00022737"/>
    </source>
</evidence>
<evidence type="ECO:0000313" key="13">
    <source>
        <dbReference type="Proteomes" id="UP000198287"/>
    </source>
</evidence>
<evidence type="ECO:0000256" key="1">
    <source>
        <dbReference type="ARBA" id="ARBA00022676"/>
    </source>
</evidence>
<keyword evidence="2 9" id="KW-0808">Transferase</keyword>
<feature type="region of interest" description="Disordered" evidence="10">
    <location>
        <begin position="48"/>
        <end position="87"/>
    </location>
</feature>
<keyword evidence="7 9" id="KW-0520">NAD</keyword>
<dbReference type="OrthoDB" id="2423195at2759"/>
<gene>
    <name evidence="12" type="ORF">Fcan01_14015</name>
</gene>
<dbReference type="InterPro" id="IPR012317">
    <property type="entry name" value="Poly(ADP-ribose)pol_cat_dom"/>
</dbReference>
<evidence type="ECO:0000256" key="3">
    <source>
        <dbReference type="ARBA" id="ARBA00022723"/>
    </source>
</evidence>
<dbReference type="InterPro" id="IPR050800">
    <property type="entry name" value="ARTD/PARP"/>
</dbReference>
<dbReference type="SUPFAM" id="SSF56399">
    <property type="entry name" value="ADP-ribosylation"/>
    <property type="match status" value="1"/>
</dbReference>
<feature type="compositionally biased region" description="Basic residues" evidence="10">
    <location>
        <begin position="12"/>
        <end position="24"/>
    </location>
</feature>
<name>A0A226DZY7_FOLCA</name>
<dbReference type="GO" id="GO:0008270">
    <property type="term" value="F:zinc ion binding"/>
    <property type="evidence" value="ECO:0007669"/>
    <property type="project" value="UniProtKB-KW"/>
</dbReference>
<dbReference type="GO" id="GO:0006302">
    <property type="term" value="P:double-strand break repair"/>
    <property type="evidence" value="ECO:0007669"/>
    <property type="project" value="TreeGrafter"/>
</dbReference>
<feature type="region of interest" description="Disordered" evidence="10">
    <location>
        <begin position="1"/>
        <end position="28"/>
    </location>
</feature>
<dbReference type="PANTHER" id="PTHR10459:SF60">
    <property type="entry name" value="POLY [ADP-RIBOSE] POLYMERASE 2"/>
    <property type="match status" value="1"/>
</dbReference>
<dbReference type="PROSITE" id="PS51059">
    <property type="entry name" value="PARP_CATALYTIC"/>
    <property type="match status" value="1"/>
</dbReference>
<dbReference type="SMART" id="SM00438">
    <property type="entry name" value="ZnF_NFX"/>
    <property type="match status" value="5"/>
</dbReference>
<evidence type="ECO:0000256" key="5">
    <source>
        <dbReference type="ARBA" id="ARBA00022771"/>
    </source>
</evidence>
<evidence type="ECO:0000313" key="12">
    <source>
        <dbReference type="EMBL" id="OXA51055.1"/>
    </source>
</evidence>
<evidence type="ECO:0000256" key="8">
    <source>
        <dbReference type="ARBA" id="ARBA00033987"/>
    </source>
</evidence>
<evidence type="ECO:0000256" key="9">
    <source>
        <dbReference type="RuleBase" id="RU362114"/>
    </source>
</evidence>
<evidence type="ECO:0000256" key="6">
    <source>
        <dbReference type="ARBA" id="ARBA00022833"/>
    </source>
</evidence>
<comment type="caution">
    <text evidence="12">The sequence shown here is derived from an EMBL/GenBank/DDBJ whole genome shotgun (WGS) entry which is preliminary data.</text>
</comment>
<keyword evidence="6" id="KW-0862">Zinc</keyword>
<dbReference type="Proteomes" id="UP000198287">
    <property type="component" value="Unassembled WGS sequence"/>
</dbReference>
<dbReference type="EC" id="2.4.2.-" evidence="9"/>
<evidence type="ECO:0000259" key="11">
    <source>
        <dbReference type="PROSITE" id="PS51059"/>
    </source>
</evidence>
<comment type="catalytic activity">
    <reaction evidence="8">
        <text>NAD(+) + (ADP-D-ribosyl)n-acceptor = nicotinamide + (ADP-D-ribosyl)n+1-acceptor + H(+).</text>
        <dbReference type="EC" id="2.4.2.30"/>
    </reaction>
</comment>